<sequence>MENQVKQRAYQLWEADGRPEGKDKQYWLAAEAEVTAPDGKPAKAPRKRVAKAK</sequence>
<dbReference type="Pfam" id="PF11154">
    <property type="entry name" value="DUF2934"/>
    <property type="match status" value="1"/>
</dbReference>
<name>A0AAJ6B1A8_9HYPH</name>
<proteinExistence type="predicted"/>
<dbReference type="EMBL" id="CP119312">
    <property type="protein sequence ID" value="WEK06082.1"/>
    <property type="molecule type" value="Genomic_DNA"/>
</dbReference>
<reference evidence="1" key="1">
    <citation type="submission" date="2023-03" db="EMBL/GenBank/DDBJ databases">
        <title>Andean soil-derived lignocellulolytic bacterial consortium as a source of novel taxa and putative plastic-active enzymes.</title>
        <authorList>
            <person name="Diaz-Garcia L."/>
            <person name="Chuvochina M."/>
            <person name="Feuerriegel G."/>
            <person name="Bunk B."/>
            <person name="Sproer C."/>
            <person name="Streit W.R."/>
            <person name="Rodriguez L.M."/>
            <person name="Overmann J."/>
            <person name="Jimenez D.J."/>
        </authorList>
    </citation>
    <scope>NUCLEOTIDE SEQUENCE</scope>
    <source>
        <strain evidence="1">MAG 4196</strain>
    </source>
</reference>
<organism evidence="1 2">
    <name type="scientific">Candidatus Devosia phytovorans</name>
    <dbReference type="NCBI Taxonomy" id="3121372"/>
    <lineage>
        <taxon>Bacteria</taxon>
        <taxon>Pseudomonadati</taxon>
        <taxon>Pseudomonadota</taxon>
        <taxon>Alphaproteobacteria</taxon>
        <taxon>Hyphomicrobiales</taxon>
        <taxon>Devosiaceae</taxon>
        <taxon>Devosia</taxon>
    </lineage>
</organism>
<dbReference type="InterPro" id="IPR021327">
    <property type="entry name" value="DUF2934"/>
</dbReference>
<dbReference type="AlphaFoldDB" id="A0AAJ6B1A8"/>
<gene>
    <name evidence="1" type="ORF">P0Y65_07460</name>
</gene>
<dbReference type="Proteomes" id="UP001217476">
    <property type="component" value="Chromosome"/>
</dbReference>
<protein>
    <submittedName>
        <fullName evidence="1">DUF2934 domain-containing protein</fullName>
    </submittedName>
</protein>
<accession>A0AAJ6B1A8</accession>
<evidence type="ECO:0000313" key="1">
    <source>
        <dbReference type="EMBL" id="WEK06082.1"/>
    </source>
</evidence>
<evidence type="ECO:0000313" key="2">
    <source>
        <dbReference type="Proteomes" id="UP001217476"/>
    </source>
</evidence>